<comment type="caution">
    <text evidence="2">The sequence shown here is derived from an EMBL/GenBank/DDBJ whole genome shotgun (WGS) entry which is preliminary data.</text>
</comment>
<dbReference type="RefSeq" id="WP_143563122.1">
    <property type="nucleotide sequence ID" value="NZ_BMPL01000002.1"/>
</dbReference>
<feature type="domain" description="DUF3859" evidence="1">
    <location>
        <begin position="7"/>
        <end position="125"/>
    </location>
</feature>
<evidence type="ECO:0000313" key="2">
    <source>
        <dbReference type="EMBL" id="TRY16027.1"/>
    </source>
</evidence>
<dbReference type="AlphaFoldDB" id="A0A553JUA2"/>
<name>A0A553JUA2_SHEHA</name>
<keyword evidence="3" id="KW-1185">Reference proteome</keyword>
<protein>
    <submittedName>
        <fullName evidence="2">DUF3859 domain-containing protein</fullName>
    </submittedName>
</protein>
<dbReference type="EMBL" id="VKGK01000002">
    <property type="protein sequence ID" value="TRY16027.1"/>
    <property type="molecule type" value="Genomic_DNA"/>
</dbReference>
<proteinExistence type="predicted"/>
<reference evidence="3" key="1">
    <citation type="submission" date="2019-07" db="EMBL/GenBank/DDBJ databases">
        <title>Shewanella sp. YLB-08 draft genomic sequence.</title>
        <authorList>
            <person name="Yu L."/>
        </authorList>
    </citation>
    <scope>NUCLEOTIDE SEQUENCE [LARGE SCALE GENOMIC DNA]</scope>
    <source>
        <strain evidence="3">JCM 20706</strain>
    </source>
</reference>
<sequence length="156" mass="18321">MSKLKFDVSVIYSGIFTKWDVESNALPRLLKSTVHIPAEIDIEFGFIAHIKKAKNQKLRYCIYHPDIPDENDIIRPPFDGELYVESNDWKFFIGDTIWAPLHNKVGNWRMTLELKGRVIAEKTFKIYLPDDLPFTEKYNTTQDEQKIAAFWKKRGL</sequence>
<dbReference type="Pfam" id="PF12975">
    <property type="entry name" value="DUF3859"/>
    <property type="match status" value="1"/>
</dbReference>
<gene>
    <name evidence="2" type="ORF">FN961_03385</name>
</gene>
<dbReference type="OrthoDB" id="9789349at2"/>
<dbReference type="Proteomes" id="UP000318126">
    <property type="component" value="Unassembled WGS sequence"/>
</dbReference>
<organism evidence="2 3">
    <name type="scientific">Shewanella hanedai</name>
    <name type="common">Alteromonas hanedai</name>
    <dbReference type="NCBI Taxonomy" id="25"/>
    <lineage>
        <taxon>Bacteria</taxon>
        <taxon>Pseudomonadati</taxon>
        <taxon>Pseudomonadota</taxon>
        <taxon>Gammaproteobacteria</taxon>
        <taxon>Alteromonadales</taxon>
        <taxon>Shewanellaceae</taxon>
        <taxon>Shewanella</taxon>
    </lineage>
</organism>
<evidence type="ECO:0000313" key="3">
    <source>
        <dbReference type="Proteomes" id="UP000318126"/>
    </source>
</evidence>
<dbReference type="Gene3D" id="2.60.40.2390">
    <property type="match status" value="1"/>
</dbReference>
<accession>A0A553JUA2</accession>
<dbReference type="InterPro" id="IPR024331">
    <property type="entry name" value="DUF3859"/>
</dbReference>
<evidence type="ECO:0000259" key="1">
    <source>
        <dbReference type="Pfam" id="PF12975"/>
    </source>
</evidence>